<protein>
    <submittedName>
        <fullName evidence="4">Uncharacterized protein</fullName>
    </submittedName>
</protein>
<proteinExistence type="predicted"/>
<keyword evidence="5" id="KW-1185">Reference proteome</keyword>
<keyword evidence="2" id="KW-1133">Transmembrane helix</keyword>
<sequence length="250" mass="27030">MSIAWTFFFLCLVPFLVQGESVFINPPAVGVNVTQGRQITVKWTTDWGLVSVSLAAYQQNSSSGGWDSQVLLDGIVDPGSFVWTATTINNLTITDGFYFMLWLGDVTNQATDDRFNSGTLFIIDDIQSASSAAAYSTLSKVNQNSTSPTTSAPASQVTPVSTSLQPQPTSTTAATPSETLSTAGNNHLDPATDVSTILGTVVGVLGFLVAVITLWLTWKRGKNGNWILLERIREANRRLSRCHQVEIDHV</sequence>
<evidence type="ECO:0000256" key="1">
    <source>
        <dbReference type="SAM" id="MobiDB-lite"/>
    </source>
</evidence>
<dbReference type="Proteomes" id="UP000078559">
    <property type="component" value="Chromosome 1"/>
</dbReference>
<feature type="transmembrane region" description="Helical" evidence="2">
    <location>
        <begin position="197"/>
        <end position="218"/>
    </location>
</feature>
<feature type="chain" id="PRO_5008266653" evidence="3">
    <location>
        <begin position="20"/>
        <end position="250"/>
    </location>
</feature>
<keyword evidence="2" id="KW-0472">Membrane</keyword>
<organism evidence="4 5">
    <name type="scientific">Cytospora mali</name>
    <name type="common">Apple Valsa canker fungus</name>
    <name type="synonym">Valsa mali</name>
    <dbReference type="NCBI Taxonomy" id="578113"/>
    <lineage>
        <taxon>Eukaryota</taxon>
        <taxon>Fungi</taxon>
        <taxon>Dikarya</taxon>
        <taxon>Ascomycota</taxon>
        <taxon>Pezizomycotina</taxon>
        <taxon>Sordariomycetes</taxon>
        <taxon>Sordariomycetidae</taxon>
        <taxon>Diaporthales</taxon>
        <taxon>Cytosporaceae</taxon>
        <taxon>Cytospora</taxon>
    </lineage>
</organism>
<reference evidence="4" key="1">
    <citation type="submission" date="2014-12" db="EMBL/GenBank/DDBJ databases">
        <title>Genome Sequence of Valsa Canker Pathogens Uncovers a Specific Adaption of Colonization on Woody Bark.</title>
        <authorList>
            <person name="Yin Z."/>
            <person name="Liu H."/>
            <person name="Gao X."/>
            <person name="Li Z."/>
            <person name="Song N."/>
            <person name="Ke X."/>
            <person name="Dai Q."/>
            <person name="Wu Y."/>
            <person name="Sun Y."/>
            <person name="Xu J.-R."/>
            <person name="Kang Z.K."/>
            <person name="Wang L."/>
            <person name="Huang L."/>
        </authorList>
    </citation>
    <scope>NUCLEOTIDE SEQUENCE [LARGE SCALE GENOMIC DNA]</scope>
    <source>
        <strain evidence="4">03-8</strain>
    </source>
</reference>
<keyword evidence="3" id="KW-0732">Signal</keyword>
<dbReference type="AlphaFoldDB" id="A0A194VNY6"/>
<keyword evidence="2" id="KW-0812">Transmembrane</keyword>
<evidence type="ECO:0000256" key="3">
    <source>
        <dbReference type="SAM" id="SignalP"/>
    </source>
</evidence>
<feature type="region of interest" description="Disordered" evidence="1">
    <location>
        <begin position="143"/>
        <end position="186"/>
    </location>
</feature>
<evidence type="ECO:0000313" key="5">
    <source>
        <dbReference type="Proteomes" id="UP000078559"/>
    </source>
</evidence>
<evidence type="ECO:0000313" key="4">
    <source>
        <dbReference type="EMBL" id="KUI65702.1"/>
    </source>
</evidence>
<dbReference type="EMBL" id="CM003098">
    <property type="protein sequence ID" value="KUI65702.1"/>
    <property type="molecule type" value="Genomic_DNA"/>
</dbReference>
<accession>A0A194VNY6</accession>
<feature type="compositionally biased region" description="Low complexity" evidence="1">
    <location>
        <begin position="145"/>
        <end position="183"/>
    </location>
</feature>
<name>A0A194VNY6_CYTMA</name>
<feature type="signal peptide" evidence="3">
    <location>
        <begin position="1"/>
        <end position="19"/>
    </location>
</feature>
<gene>
    <name evidence="4" type="ORF">VM1G_11339</name>
</gene>
<evidence type="ECO:0000256" key="2">
    <source>
        <dbReference type="SAM" id="Phobius"/>
    </source>
</evidence>